<evidence type="ECO:0000259" key="2">
    <source>
        <dbReference type="SMART" id="SM00909"/>
    </source>
</evidence>
<comment type="caution">
    <text evidence="3">The sequence shown here is derived from an EMBL/GenBank/DDBJ whole genome shotgun (WGS) entry which is preliminary data.</text>
</comment>
<sequence>MPKSTFKWLVCVTVSAVLLTGCGLLNKEKETEQIDPPKKVTYTEGEKKETAKKEKQGQTINRELYLVDKNGYVVPQTIAMPVPKENDVVKQTLEYLVKDGPVTNLLPNGFRAVLPANTTLSVDVKKDGTAVVDFSKEMKSYKKEEERQIIESVAWTLTQFKDIKQVKFQINGEKLAKMPVGGAPIGEGVSRADGINFDDEQVTDVTNTKPVTLYFMAQNNNKQQYYVPVTRRVAEGKENELATVVNELVKGPSHSSLLNDFNPDVKLVSEPKVQDGKITLNFNENIYTNKDKSMISNYVLQSLVLSLTEKQGVKNVSVEVNGKANLVNEKGEKLTKPVDRPQNVNTGSF</sequence>
<name>A0A073KGK2_9BACI</name>
<evidence type="ECO:0000256" key="1">
    <source>
        <dbReference type="SAM" id="MobiDB-lite"/>
    </source>
</evidence>
<feature type="compositionally biased region" description="Basic and acidic residues" evidence="1">
    <location>
        <begin position="44"/>
        <end position="55"/>
    </location>
</feature>
<feature type="domain" description="GerMN" evidence="2">
    <location>
        <begin position="89"/>
        <end position="179"/>
    </location>
</feature>
<dbReference type="AlphaFoldDB" id="A0A073KGK2"/>
<evidence type="ECO:0000313" key="4">
    <source>
        <dbReference type="Proteomes" id="UP000027778"/>
    </source>
</evidence>
<dbReference type="RefSeq" id="WP_033672774.1">
    <property type="nucleotide sequence ID" value="NZ_JOTM01000001.1"/>
</dbReference>
<accession>A0A073KGK2</accession>
<proteinExistence type="predicted"/>
<feature type="region of interest" description="Disordered" evidence="1">
    <location>
        <begin position="36"/>
        <end position="55"/>
    </location>
</feature>
<dbReference type="Proteomes" id="UP000027778">
    <property type="component" value="Unassembled WGS sequence"/>
</dbReference>
<dbReference type="STRING" id="574375.AZF08_04020"/>
<dbReference type="SMART" id="SM00909">
    <property type="entry name" value="Germane"/>
    <property type="match status" value="2"/>
</dbReference>
<feature type="domain" description="GerMN" evidence="2">
    <location>
        <begin position="241"/>
        <end position="329"/>
    </location>
</feature>
<dbReference type="PROSITE" id="PS51257">
    <property type="entry name" value="PROKAR_LIPOPROTEIN"/>
    <property type="match status" value="1"/>
</dbReference>
<dbReference type="OrthoDB" id="1715058at2"/>
<dbReference type="eggNOG" id="COG5401">
    <property type="taxonomic scope" value="Bacteria"/>
</dbReference>
<reference evidence="3 4" key="1">
    <citation type="submission" date="2014-06" db="EMBL/GenBank/DDBJ databases">
        <title>Draft genome sequence of Bacillus gaemokensis JCM 15801 (MCCC 1A00707).</title>
        <authorList>
            <person name="Lai Q."/>
            <person name="Liu Y."/>
            <person name="Shao Z."/>
        </authorList>
    </citation>
    <scope>NUCLEOTIDE SEQUENCE [LARGE SCALE GENOMIC DNA]</scope>
    <source>
        <strain evidence="3 4">JCM 15801</strain>
    </source>
</reference>
<gene>
    <name evidence="3" type="ORF">BAGA_03970</name>
</gene>
<evidence type="ECO:0000313" key="3">
    <source>
        <dbReference type="EMBL" id="KEK26404.1"/>
    </source>
</evidence>
<dbReference type="Pfam" id="PF10646">
    <property type="entry name" value="Germane"/>
    <property type="match status" value="2"/>
</dbReference>
<organism evidence="3 4">
    <name type="scientific">Bacillus gaemokensis</name>
    <dbReference type="NCBI Taxonomy" id="574375"/>
    <lineage>
        <taxon>Bacteria</taxon>
        <taxon>Bacillati</taxon>
        <taxon>Bacillota</taxon>
        <taxon>Bacilli</taxon>
        <taxon>Bacillales</taxon>
        <taxon>Bacillaceae</taxon>
        <taxon>Bacillus</taxon>
        <taxon>Bacillus cereus group</taxon>
    </lineage>
</organism>
<protein>
    <submittedName>
        <fullName evidence="3">Sporulation protein</fullName>
    </submittedName>
</protein>
<dbReference type="InterPro" id="IPR019606">
    <property type="entry name" value="GerMN"/>
</dbReference>
<keyword evidence="4" id="KW-1185">Reference proteome</keyword>
<dbReference type="EMBL" id="JOTM01000001">
    <property type="protein sequence ID" value="KEK26404.1"/>
    <property type="molecule type" value="Genomic_DNA"/>
</dbReference>